<dbReference type="EMBL" id="OMOF01000305">
    <property type="protein sequence ID" value="SPF46934.1"/>
    <property type="molecule type" value="Genomic_DNA"/>
</dbReference>
<name>A0A2U3L4U7_9FIRM</name>
<sequence length="80" mass="8974">MGTRLKTCPHSPAHRVYGGYPEYVCSECATEWVVAKAKGSRGHFNVLYTHFNSEGKILSHWKKPLADDVLVSTNRRSLAI</sequence>
<evidence type="ECO:0000313" key="2">
    <source>
        <dbReference type="Proteomes" id="UP000238916"/>
    </source>
</evidence>
<dbReference type="SUPFAM" id="SSF57783">
    <property type="entry name" value="Zinc beta-ribbon"/>
    <property type="match status" value="1"/>
</dbReference>
<reference evidence="2" key="1">
    <citation type="submission" date="2018-02" db="EMBL/GenBank/DDBJ databases">
        <authorList>
            <person name="Hausmann B."/>
        </authorList>
    </citation>
    <scope>NUCLEOTIDE SEQUENCE [LARGE SCALE GENOMIC DNA]</scope>
    <source>
        <strain evidence="2">Peat soil MAG SbF1</strain>
    </source>
</reference>
<organism evidence="1 2">
    <name type="scientific">Candidatus Desulfosporosinus infrequens</name>
    <dbReference type="NCBI Taxonomy" id="2043169"/>
    <lineage>
        <taxon>Bacteria</taxon>
        <taxon>Bacillati</taxon>
        <taxon>Bacillota</taxon>
        <taxon>Clostridia</taxon>
        <taxon>Eubacteriales</taxon>
        <taxon>Desulfitobacteriaceae</taxon>
        <taxon>Desulfosporosinus</taxon>
    </lineage>
</organism>
<evidence type="ECO:0000313" key="1">
    <source>
        <dbReference type="EMBL" id="SPF46934.1"/>
    </source>
</evidence>
<dbReference type="Proteomes" id="UP000238916">
    <property type="component" value="Unassembled WGS sequence"/>
</dbReference>
<accession>A0A2U3L4U7</accession>
<dbReference type="OrthoDB" id="9810131at2"/>
<gene>
    <name evidence="1" type="ORF">SBF1_3730003</name>
</gene>
<proteinExistence type="predicted"/>
<dbReference type="AlphaFoldDB" id="A0A2U3L4U7"/>
<protein>
    <submittedName>
        <fullName evidence="1">Uncharacterized protein</fullName>
    </submittedName>
</protein>